<dbReference type="Gene3D" id="2.120.10.30">
    <property type="entry name" value="TolB, C-terminal domain"/>
    <property type="match status" value="1"/>
</dbReference>
<gene>
    <name evidence="3" type="ORF">ATE48_08225</name>
</gene>
<dbReference type="STRING" id="1759059.ATE48_08225"/>
<keyword evidence="1" id="KW-0732">Signal</keyword>
<dbReference type="RefSeq" id="WP_066770007.1">
    <property type="nucleotide sequence ID" value="NZ_CP013244.1"/>
</dbReference>
<dbReference type="Pfam" id="PF00326">
    <property type="entry name" value="Peptidase_S9"/>
    <property type="match status" value="1"/>
</dbReference>
<accession>A0A1B1AH78</accession>
<evidence type="ECO:0000259" key="2">
    <source>
        <dbReference type="Pfam" id="PF00326"/>
    </source>
</evidence>
<proteinExistence type="predicted"/>
<keyword evidence="4" id="KW-1185">Reference proteome</keyword>
<organism evidence="3 4">
    <name type="scientific">Candidatus Viadribacter manganicus</name>
    <dbReference type="NCBI Taxonomy" id="1759059"/>
    <lineage>
        <taxon>Bacteria</taxon>
        <taxon>Pseudomonadati</taxon>
        <taxon>Pseudomonadota</taxon>
        <taxon>Alphaproteobacteria</taxon>
        <taxon>Hyphomonadales</taxon>
        <taxon>Hyphomonadaceae</taxon>
        <taxon>Candidatus Viadribacter</taxon>
    </lineage>
</organism>
<evidence type="ECO:0000313" key="3">
    <source>
        <dbReference type="EMBL" id="ANP45908.1"/>
    </source>
</evidence>
<dbReference type="InterPro" id="IPR001375">
    <property type="entry name" value="Peptidase_S9_cat"/>
</dbReference>
<dbReference type="GO" id="GO:0006508">
    <property type="term" value="P:proteolysis"/>
    <property type="evidence" value="ECO:0007669"/>
    <property type="project" value="InterPro"/>
</dbReference>
<name>A0A1B1AH78_9PROT</name>
<dbReference type="AlphaFoldDB" id="A0A1B1AH78"/>
<dbReference type="InParanoid" id="A0A1B1AH78"/>
<feature type="signal peptide" evidence="1">
    <location>
        <begin position="1"/>
        <end position="22"/>
    </location>
</feature>
<sequence length="693" mass="77807">MKRLIALGAALGAILLSPPADAERRTTRAHEARSEDLFDLHEIGGLIEANVVAAPNGEELAFFERRIDLGQNQYQHLLVVVDISTGAHRIIAEAGDIILASSRGRRSGAPFDRRPIWSADSQWVYYTALTARGAEIWRVRRDGAENRQIFAPPGDVRRFTLSADGDALIVETQTSRQAIEAQRDRDERDGFRVDEAFAPLYALRPLPDEDSGGEISRLSLIDGHVRPASADERARLNTPADLHVRQRDRQSRAYAPALGVFSESGEGELICLAAACSGALKESWRLASGNSERIVFRRLEGHAGFWTALYEWRPDRTASEREMNASEATSAGDNIRRIRRSADRLEGCILVENGLACLQDFATQPRRLVRIDIETGAERVLYDPNPAWRAVRTPRIERLDYTDSEGNQSFAQLIYPLNYRRGTTYPAVIVQYRARGFLNAGTGADTPIFPLSARGYFVLNVDRPEFDIRGARLSYHELARETELDDSENTIKRQAILWFLSELQRRHLVDQSRIAITGMSDGAETLFDMLLDGPSFRAAVASSPPGDPIAYVLQSRQFRQSRRNDIGFSPPWDQTGAFYAWWRENSPTLRNAPINTALMLNLSETEALRAFPLLAHQEGSSAPIESYLYPGAYHIKWRPAQIWATRERTLAWLDFWLRDVSPSDNDTRSRWQAMRQAWGASDDADEPSGGSGR</sequence>
<dbReference type="InterPro" id="IPR053536">
    <property type="entry name" value="Lasso_peptide_isopeptidase"/>
</dbReference>
<dbReference type="InterPro" id="IPR011042">
    <property type="entry name" value="6-blade_b-propeller_TolB-like"/>
</dbReference>
<protein>
    <recommendedName>
        <fullName evidence="2">Peptidase S9 prolyl oligopeptidase catalytic domain-containing protein</fullName>
    </recommendedName>
</protein>
<dbReference type="NCBIfam" id="NF033523">
    <property type="entry name" value="lasso_peptidase"/>
    <property type="match status" value="1"/>
</dbReference>
<dbReference type="SUPFAM" id="SSF82171">
    <property type="entry name" value="DPP6 N-terminal domain-like"/>
    <property type="match status" value="1"/>
</dbReference>
<dbReference type="InterPro" id="IPR029058">
    <property type="entry name" value="AB_hydrolase_fold"/>
</dbReference>
<dbReference type="KEGG" id="cbot:ATE48_08225"/>
<feature type="domain" description="Peptidase S9 prolyl oligopeptidase catalytic" evidence="2">
    <location>
        <begin position="468"/>
        <end position="654"/>
    </location>
</feature>
<evidence type="ECO:0000256" key="1">
    <source>
        <dbReference type="SAM" id="SignalP"/>
    </source>
</evidence>
<dbReference type="SUPFAM" id="SSF53474">
    <property type="entry name" value="alpha/beta-Hydrolases"/>
    <property type="match status" value="1"/>
</dbReference>
<feature type="chain" id="PRO_5008518819" description="Peptidase S9 prolyl oligopeptidase catalytic domain-containing protein" evidence="1">
    <location>
        <begin position="23"/>
        <end position="693"/>
    </location>
</feature>
<dbReference type="GO" id="GO:0008236">
    <property type="term" value="F:serine-type peptidase activity"/>
    <property type="evidence" value="ECO:0007669"/>
    <property type="project" value="InterPro"/>
</dbReference>
<dbReference type="EMBL" id="CP013244">
    <property type="protein sequence ID" value="ANP45908.1"/>
    <property type="molecule type" value="Genomic_DNA"/>
</dbReference>
<reference evidence="3 4" key="1">
    <citation type="submission" date="2015-11" db="EMBL/GenBank/DDBJ databases">
        <title>Whole-Genome Sequence of Candidatus Oderbacter manganicum from the National Park Lower Oder Valley, Germany.</title>
        <authorList>
            <person name="Braun B."/>
            <person name="Liere K."/>
            <person name="Szewzyk U."/>
        </authorList>
    </citation>
    <scope>NUCLEOTIDE SEQUENCE [LARGE SCALE GENOMIC DNA]</scope>
    <source>
        <strain evidence="3 4">OTSz_A_272</strain>
    </source>
</reference>
<evidence type="ECO:0000313" key="4">
    <source>
        <dbReference type="Proteomes" id="UP000092498"/>
    </source>
</evidence>
<dbReference type="Proteomes" id="UP000092498">
    <property type="component" value="Chromosome"/>
</dbReference>
<dbReference type="Gene3D" id="3.40.50.1820">
    <property type="entry name" value="alpha/beta hydrolase"/>
    <property type="match status" value="1"/>
</dbReference>